<evidence type="ECO:0000256" key="1">
    <source>
        <dbReference type="SAM" id="MobiDB-lite"/>
    </source>
</evidence>
<feature type="compositionally biased region" description="Basic and acidic residues" evidence="1">
    <location>
        <begin position="1"/>
        <end position="15"/>
    </location>
</feature>
<organism evidence="2 3">
    <name type="scientific">Gracilariopsis chorda</name>
    <dbReference type="NCBI Taxonomy" id="448386"/>
    <lineage>
        <taxon>Eukaryota</taxon>
        <taxon>Rhodophyta</taxon>
        <taxon>Florideophyceae</taxon>
        <taxon>Rhodymeniophycidae</taxon>
        <taxon>Gracilariales</taxon>
        <taxon>Gracilariaceae</taxon>
        <taxon>Gracilariopsis</taxon>
    </lineage>
</organism>
<name>A0A2V3IBQ2_9FLOR</name>
<feature type="region of interest" description="Disordered" evidence="1">
    <location>
        <begin position="1"/>
        <end position="69"/>
    </location>
</feature>
<comment type="caution">
    <text evidence="2">The sequence shown here is derived from an EMBL/GenBank/DDBJ whole genome shotgun (WGS) entry which is preliminary data.</text>
</comment>
<accession>A0A2V3IBQ2</accession>
<reference evidence="2 3" key="1">
    <citation type="journal article" date="2018" name="Mol. Biol. Evol.">
        <title>Analysis of the draft genome of the red seaweed Gracilariopsis chorda provides insights into genome size evolution in Rhodophyta.</title>
        <authorList>
            <person name="Lee J."/>
            <person name="Yang E.C."/>
            <person name="Graf L."/>
            <person name="Yang J.H."/>
            <person name="Qiu H."/>
            <person name="Zel Zion U."/>
            <person name="Chan C.X."/>
            <person name="Stephens T.G."/>
            <person name="Weber A.P.M."/>
            <person name="Boo G.H."/>
            <person name="Boo S.M."/>
            <person name="Kim K.M."/>
            <person name="Shin Y."/>
            <person name="Jung M."/>
            <person name="Lee S.J."/>
            <person name="Yim H.S."/>
            <person name="Lee J.H."/>
            <person name="Bhattacharya D."/>
            <person name="Yoon H.S."/>
        </authorList>
    </citation>
    <scope>NUCLEOTIDE SEQUENCE [LARGE SCALE GENOMIC DNA]</scope>
    <source>
        <strain evidence="2 3">SKKU-2015</strain>
        <tissue evidence="2">Whole body</tissue>
    </source>
</reference>
<dbReference type="EMBL" id="NBIV01000859">
    <property type="protein sequence ID" value="PXF39478.1"/>
    <property type="molecule type" value="Genomic_DNA"/>
</dbReference>
<dbReference type="AlphaFoldDB" id="A0A2V3IBQ2"/>
<keyword evidence="3" id="KW-1185">Reference proteome</keyword>
<proteinExistence type="predicted"/>
<gene>
    <name evidence="2" type="ORF">BWQ96_10833</name>
</gene>
<evidence type="ECO:0000313" key="3">
    <source>
        <dbReference type="Proteomes" id="UP000247409"/>
    </source>
</evidence>
<protein>
    <submittedName>
        <fullName evidence="2">Uncharacterized protein</fullName>
    </submittedName>
</protein>
<feature type="compositionally biased region" description="Polar residues" evidence="1">
    <location>
        <begin position="19"/>
        <end position="52"/>
    </location>
</feature>
<dbReference type="Proteomes" id="UP000247409">
    <property type="component" value="Unassembled WGS sequence"/>
</dbReference>
<sequence>MDEAQKQKLSVDRSADPVAQNNAGTSSDSTWLRHNQSMRRNTLPSEEPNMSSIREIKSDRYSEVSTQRSASRRSASALLHMLSNEGVDLGRQSLSLFINRPRQQFNSALKGTGAVFIPINFFRSSKTGLEYEPHALGREVEMIFLFKPDLGLGAMYILNEDSDGEDEVRSIRHFGLSRCNPRSLTSKNRLME</sequence>
<evidence type="ECO:0000313" key="2">
    <source>
        <dbReference type="EMBL" id="PXF39478.1"/>
    </source>
</evidence>